<dbReference type="InterPro" id="IPR011557">
    <property type="entry name" value="GyrB"/>
</dbReference>
<dbReference type="InterPro" id="IPR003594">
    <property type="entry name" value="HATPase_dom"/>
</dbReference>
<evidence type="ECO:0000313" key="17">
    <source>
        <dbReference type="EMBL" id="GAK49717.1"/>
    </source>
</evidence>
<dbReference type="InterPro" id="IPR018522">
    <property type="entry name" value="TopoIIA_CS"/>
</dbReference>
<keyword evidence="10" id="KW-0799">Topoisomerase</keyword>
<dbReference type="EC" id="5.6.2.2" evidence="4"/>
<dbReference type="PROSITE" id="PS50818">
    <property type="entry name" value="INTEIN_C_TER"/>
    <property type="match status" value="1"/>
</dbReference>
<dbReference type="PANTHER" id="PTHR45866:SF1">
    <property type="entry name" value="DNA GYRASE SUBUNIT B, MITOCHONDRIAL"/>
    <property type="match status" value="1"/>
</dbReference>
<dbReference type="GO" id="GO:0016539">
    <property type="term" value="P:intein-mediated protein splicing"/>
    <property type="evidence" value="ECO:0007669"/>
    <property type="project" value="InterPro"/>
</dbReference>
<dbReference type="InterPro" id="IPR002288">
    <property type="entry name" value="DNA_gyrase_B_C"/>
</dbReference>
<dbReference type="InterPro" id="IPR006171">
    <property type="entry name" value="TOPRIM_dom"/>
</dbReference>
<dbReference type="SUPFAM" id="SSF56719">
    <property type="entry name" value="Type II DNA topoisomerase"/>
    <property type="match status" value="2"/>
</dbReference>
<dbReference type="Gene3D" id="3.30.565.10">
    <property type="entry name" value="Histidine kinase-like ATPase, C-terminal domain"/>
    <property type="match status" value="1"/>
</dbReference>
<feature type="compositionally biased region" description="Basic and acidic residues" evidence="13">
    <location>
        <begin position="781"/>
        <end position="810"/>
    </location>
</feature>
<feature type="domain" description="Hint" evidence="15">
    <location>
        <begin position="507"/>
        <end position="609"/>
    </location>
</feature>
<dbReference type="Gene3D" id="3.30.230.10">
    <property type="match status" value="1"/>
</dbReference>
<dbReference type="InterPro" id="IPR020568">
    <property type="entry name" value="Ribosomal_Su5_D2-typ_SF"/>
</dbReference>
<accession>A0A0S6VR50</accession>
<dbReference type="Gene3D" id="3.40.50.670">
    <property type="match status" value="3"/>
</dbReference>
<feature type="domain" description="Hint" evidence="14">
    <location>
        <begin position="905"/>
        <end position="949"/>
    </location>
</feature>
<dbReference type="InterPro" id="IPR003587">
    <property type="entry name" value="Hint_dom_N"/>
</dbReference>
<dbReference type="GO" id="GO:0003918">
    <property type="term" value="F:DNA topoisomerase type II (double strand cut, ATP-hydrolyzing) activity"/>
    <property type="evidence" value="ECO:0007669"/>
    <property type="project" value="UniProtKB-EC"/>
</dbReference>
<dbReference type="GO" id="GO:0005694">
    <property type="term" value="C:chromosome"/>
    <property type="evidence" value="ECO:0007669"/>
    <property type="project" value="InterPro"/>
</dbReference>
<dbReference type="STRING" id="1499966.U14_00941"/>
<dbReference type="Pfam" id="PF21249">
    <property type="entry name" value="GyrB_hook"/>
    <property type="match status" value="1"/>
</dbReference>
<evidence type="ECO:0000259" key="14">
    <source>
        <dbReference type="SMART" id="SM00305"/>
    </source>
</evidence>
<dbReference type="InterPro" id="IPR001241">
    <property type="entry name" value="Topo_IIA"/>
</dbReference>
<dbReference type="InterPro" id="IPR006141">
    <property type="entry name" value="Intein_N"/>
</dbReference>
<evidence type="ECO:0000256" key="3">
    <source>
        <dbReference type="ARBA" id="ARBA00010708"/>
    </source>
</evidence>
<dbReference type="Pfam" id="PF00204">
    <property type="entry name" value="DNA_gyraseB"/>
    <property type="match status" value="1"/>
</dbReference>
<dbReference type="PROSITE" id="PS50817">
    <property type="entry name" value="INTEIN_N_TER"/>
    <property type="match status" value="1"/>
</dbReference>
<comment type="similarity">
    <text evidence="3">Belongs to the type II topoisomerase GyrB family.</text>
</comment>
<dbReference type="SUPFAM" id="SSF51294">
    <property type="entry name" value="Hedgehog/intein (Hint) domain"/>
    <property type="match status" value="1"/>
</dbReference>
<dbReference type="NCBIfam" id="TIGR01059">
    <property type="entry name" value="gyrB"/>
    <property type="match status" value="1"/>
</dbReference>
<dbReference type="FunFam" id="3.30.230.10:FF:000005">
    <property type="entry name" value="DNA gyrase subunit B"/>
    <property type="match status" value="1"/>
</dbReference>
<dbReference type="Pfam" id="PF01751">
    <property type="entry name" value="Toprim"/>
    <property type="match status" value="1"/>
</dbReference>
<feature type="domain" description="Histidine kinase/HSP90-like ATPase" evidence="16">
    <location>
        <begin position="111"/>
        <end position="255"/>
    </location>
</feature>
<keyword evidence="6" id="KW-0479">Metal-binding</keyword>
<evidence type="ECO:0000256" key="7">
    <source>
        <dbReference type="ARBA" id="ARBA00022741"/>
    </source>
</evidence>
<dbReference type="NCBIfam" id="TIGR01443">
    <property type="entry name" value="intein_Cterm"/>
    <property type="match status" value="1"/>
</dbReference>
<dbReference type="Pfam" id="PF00986">
    <property type="entry name" value="DNA_gyraseB_C"/>
    <property type="match status" value="1"/>
</dbReference>
<comment type="catalytic activity">
    <reaction evidence="1">
        <text>ATP-dependent breakage, passage and rejoining of double-stranded DNA.</text>
        <dbReference type="EC" id="5.6.2.2"/>
    </reaction>
</comment>
<evidence type="ECO:0000256" key="12">
    <source>
        <dbReference type="ARBA" id="ARBA00023235"/>
    </source>
</evidence>
<dbReference type="EMBL" id="DF820455">
    <property type="protein sequence ID" value="GAK49717.1"/>
    <property type="molecule type" value="Genomic_DNA"/>
</dbReference>
<dbReference type="SMART" id="SM00305">
    <property type="entry name" value="HintC"/>
    <property type="match status" value="1"/>
</dbReference>
<dbReference type="Pfam" id="PF02518">
    <property type="entry name" value="HATPase_c"/>
    <property type="match status" value="1"/>
</dbReference>
<dbReference type="PRINTS" id="PR00418">
    <property type="entry name" value="TPI2FAMILY"/>
</dbReference>
<dbReference type="InterPro" id="IPR036890">
    <property type="entry name" value="HATPase_C_sf"/>
</dbReference>
<dbReference type="Gene3D" id="2.170.16.10">
    <property type="entry name" value="Hedgehog/Intein (Hint) domain"/>
    <property type="match status" value="1"/>
</dbReference>
<organism evidence="17 18">
    <name type="scientific">Candidatus Moduliflexus flocculans</name>
    <dbReference type="NCBI Taxonomy" id="1499966"/>
    <lineage>
        <taxon>Bacteria</taxon>
        <taxon>Candidatus Moduliflexota</taxon>
        <taxon>Candidatus Moduliflexia</taxon>
        <taxon>Candidatus Moduliflexales</taxon>
        <taxon>Candidatus Moduliflexaceae</taxon>
    </lineage>
</organism>
<dbReference type="InterPro" id="IPR049353">
    <property type="entry name" value="GyrB_hook"/>
</dbReference>
<feature type="region of interest" description="Disordered" evidence="13">
    <location>
        <begin position="780"/>
        <end position="814"/>
    </location>
</feature>
<protein>
    <recommendedName>
        <fullName evidence="4">DNA topoisomerase (ATP-hydrolyzing)</fullName>
        <ecNumber evidence="4">5.6.2.2</ecNumber>
    </recommendedName>
</protein>
<dbReference type="HOGENOM" id="CLU_006146_4_0_0"/>
<dbReference type="InterPro" id="IPR013760">
    <property type="entry name" value="Topo_IIA-like_dom_sf"/>
</dbReference>
<dbReference type="InterPro" id="IPR000565">
    <property type="entry name" value="Topo_IIA_B"/>
</dbReference>
<evidence type="ECO:0000313" key="18">
    <source>
        <dbReference type="Proteomes" id="UP000030700"/>
    </source>
</evidence>
<comment type="cofactor">
    <cofactor evidence="2">
        <name>Mg(2+)</name>
        <dbReference type="ChEBI" id="CHEBI:18420"/>
    </cofactor>
</comment>
<evidence type="ECO:0000256" key="1">
    <source>
        <dbReference type="ARBA" id="ARBA00000185"/>
    </source>
</evidence>
<dbReference type="SUPFAM" id="SSF55874">
    <property type="entry name" value="ATPase domain of HSP90 chaperone/DNA topoisomerase II/histidine kinase"/>
    <property type="match status" value="1"/>
</dbReference>
<dbReference type="GO" id="GO:0006265">
    <property type="term" value="P:DNA topological change"/>
    <property type="evidence" value="ECO:0007669"/>
    <property type="project" value="InterPro"/>
</dbReference>
<evidence type="ECO:0000256" key="11">
    <source>
        <dbReference type="ARBA" id="ARBA00023125"/>
    </source>
</evidence>
<dbReference type="PRINTS" id="PR01159">
    <property type="entry name" value="DNAGYRASEB"/>
</dbReference>
<evidence type="ECO:0000256" key="6">
    <source>
        <dbReference type="ARBA" id="ARBA00022723"/>
    </source>
</evidence>
<keyword evidence="11" id="KW-0238">DNA-binding</keyword>
<dbReference type="InterPro" id="IPR013506">
    <property type="entry name" value="Topo_IIA_bsu_dom2"/>
</dbReference>
<dbReference type="GO" id="GO:0003677">
    <property type="term" value="F:DNA binding"/>
    <property type="evidence" value="ECO:0007669"/>
    <property type="project" value="UniProtKB-KW"/>
</dbReference>
<dbReference type="PROSITE" id="PS00177">
    <property type="entry name" value="TOPOISOMERASE_II"/>
    <property type="match status" value="1"/>
</dbReference>
<keyword evidence="7" id="KW-0547">Nucleotide-binding</keyword>
<evidence type="ECO:0000259" key="15">
    <source>
        <dbReference type="SMART" id="SM00306"/>
    </source>
</evidence>
<sequence>MRRRCAKLPSWEGLGVGDQKTLGIEGSSVYSHVKDYIALTPSGRVFRQTAQSPGGEMPCLEGRSLRFEQMDELEKLEEQRQDSAEYDGSKIKVLTGLEAVRKRPGMYIGDTSVYGLHHLVYEIVDNSVDEAMAGFCTEIAVTIHVDNSVTVIDNGRGIPVDMHPTEKKSAAEVALTVLHAGGKFDNDSYKVSGGLHGVGLSVVNALSDRLDVEIKRGGKVYTQSYERGTPLNPLQEVGVAKGTGTKICFHPDFTIFEANEYNFGTLSSRLRELSFLNKGLIIHVEDERIDKKLTFQYEGGILSFVEHLNKNKVCLHPKPIYIEGQKDNIIAEIAMQYNDGYAESVFSFANNINTHEGGSHLTGFRGALTRTINAYAAEKQGKGEKIVLTGDDVREGLVGVISVKIPNPQFEGQTKTKLGNSEVKGIVEALCNEKLTQFFDENPSIIKAIIDKALGAARAREAAKKARELTRRKSVLESNTLPGKLADCSEKDPAQCELFLVEGDSAGGCFSGDTLVALADGRNLSFEELVREQADGKEHFGYTIRHDGKIGLERLLNVRMTKKNVAVVCVALDNDETIICTPDHRFMLRDGSYKPAVELCADDSLMPLYRKCSDKREPGITIDGYEMAWDPRSESWLFTHVLADWHNRWQGVYAESDGDHCHHLDFDKRNNNPTNIRRLSKETHLELHRQHTQKTLHRADVIEKCRAIRQSDEFRTMMSERMKQPDTRQILSEQARAQWEDEQYKAYMVEKWREFYDENETYREANRDMLNRNQQEYWSDAQHREEQAQRTRAYSEQHPEAREQRSEQSKEQWQNDDLLAWRSETTKQQWTPEFREQRRAALEQTYYRKTIAALTQIERQHGSLDLDAYRAYRIETRDHSLLSFETFCQRYFANDETKAREAISNHNHRVVSVKRLEQTLDVYDLEVPGTHNFALTSGVFVHNSAKQGRDRRFQAILPLRGKILNVEKARFDKMLKSEEIQTLITAIGAGIGAGDFDAAKVRYHKIVIMTDADVDGAHIRTLLLTFFYRQMKEIIEHGYLYIAQPPLFKVKRGKQEWYIKDETQMNKYLTEQGAASAALMVGDKLFTGKRLETHIHQLSEFLRYLDTFERHRQNRVLVKSLAYHKRLTAAILGFRDLLEREMDAVIETYRSFFLNEKDRKISYAIHEDTPERLKVVIKTTDDGDPLVVDYDFLSSHNYKELQRHADLIAMMGFPPYKIEIDNKMIEVELLSDVVDTIINAGKSGLAIQRYKGLGEMNPDQLWETTMDPQRRNMLTVQLGDFEEVETIFTTLMGDEVEPRREFIEKYATQVKNLDI</sequence>
<keyword evidence="9" id="KW-0460">Magnesium</keyword>
<evidence type="ECO:0000256" key="2">
    <source>
        <dbReference type="ARBA" id="ARBA00001946"/>
    </source>
</evidence>
<dbReference type="InterPro" id="IPR030934">
    <property type="entry name" value="Intein_C"/>
</dbReference>
<dbReference type="SMART" id="SM00387">
    <property type="entry name" value="HATPase_c"/>
    <property type="match status" value="1"/>
</dbReference>
<dbReference type="SMART" id="SM00433">
    <property type="entry name" value="TOP2c"/>
    <property type="match status" value="1"/>
</dbReference>
<dbReference type="GO" id="GO:0005524">
    <property type="term" value="F:ATP binding"/>
    <property type="evidence" value="ECO:0007669"/>
    <property type="project" value="UniProtKB-KW"/>
</dbReference>
<proteinExistence type="inferred from homology"/>
<dbReference type="GO" id="GO:0046872">
    <property type="term" value="F:metal ion binding"/>
    <property type="evidence" value="ECO:0007669"/>
    <property type="project" value="UniProtKB-KW"/>
</dbReference>
<name>A0A0S6VR50_9BACT</name>
<dbReference type="FunFam" id="3.30.565.10:FF:000002">
    <property type="entry name" value="DNA gyrase subunit B"/>
    <property type="match status" value="1"/>
</dbReference>
<evidence type="ECO:0000256" key="5">
    <source>
        <dbReference type="ARBA" id="ARBA00022490"/>
    </source>
</evidence>
<gene>
    <name evidence="17" type="ORF">U14_00941</name>
</gene>
<dbReference type="InterPro" id="IPR013759">
    <property type="entry name" value="Topo_IIA_B_C"/>
</dbReference>
<keyword evidence="18" id="KW-1185">Reference proteome</keyword>
<keyword evidence="5" id="KW-0963">Cytoplasm</keyword>
<dbReference type="InterPro" id="IPR003586">
    <property type="entry name" value="Hint_dom_C"/>
</dbReference>
<dbReference type="CDD" id="cd00081">
    <property type="entry name" value="Hint"/>
    <property type="match status" value="2"/>
</dbReference>
<evidence type="ECO:0000256" key="9">
    <source>
        <dbReference type="ARBA" id="ARBA00022842"/>
    </source>
</evidence>
<evidence type="ECO:0000256" key="13">
    <source>
        <dbReference type="SAM" id="MobiDB-lite"/>
    </source>
</evidence>
<dbReference type="InterPro" id="IPR036844">
    <property type="entry name" value="Hint_dom_sf"/>
</dbReference>
<dbReference type="CDD" id="cd00822">
    <property type="entry name" value="TopoII_Trans_DNA_gyrase"/>
    <property type="match status" value="1"/>
</dbReference>
<dbReference type="CDD" id="cd16928">
    <property type="entry name" value="HATPase_GyrB-like"/>
    <property type="match status" value="1"/>
</dbReference>
<evidence type="ECO:0000256" key="8">
    <source>
        <dbReference type="ARBA" id="ARBA00022840"/>
    </source>
</evidence>
<dbReference type="SMART" id="SM00306">
    <property type="entry name" value="HintN"/>
    <property type="match status" value="1"/>
</dbReference>
<evidence type="ECO:0000259" key="16">
    <source>
        <dbReference type="SMART" id="SM00387"/>
    </source>
</evidence>
<dbReference type="PANTHER" id="PTHR45866">
    <property type="entry name" value="DNA GYRASE/TOPOISOMERASE SUBUNIT B"/>
    <property type="match status" value="1"/>
</dbReference>
<dbReference type="Pfam" id="PF14890">
    <property type="entry name" value="Intein_splicing"/>
    <property type="match status" value="1"/>
</dbReference>
<keyword evidence="8" id="KW-0067">ATP-binding</keyword>
<evidence type="ECO:0000256" key="4">
    <source>
        <dbReference type="ARBA" id="ARBA00012895"/>
    </source>
</evidence>
<evidence type="ECO:0000256" key="10">
    <source>
        <dbReference type="ARBA" id="ARBA00023029"/>
    </source>
</evidence>
<dbReference type="SUPFAM" id="SSF54211">
    <property type="entry name" value="Ribosomal protein S5 domain 2-like"/>
    <property type="match status" value="1"/>
</dbReference>
<dbReference type="InterPro" id="IPR014721">
    <property type="entry name" value="Ribsml_uS5_D2-typ_fold_subgr"/>
</dbReference>
<dbReference type="Proteomes" id="UP000030700">
    <property type="component" value="Unassembled WGS sequence"/>
</dbReference>
<keyword evidence="12" id="KW-0413">Isomerase</keyword>
<dbReference type="NCBIfam" id="TIGR01445">
    <property type="entry name" value="intein_Nterm"/>
    <property type="match status" value="1"/>
</dbReference>
<reference evidence="17 18" key="1">
    <citation type="journal article" date="2015" name="PeerJ">
        <title>First genomic representation of candidate bacterial phylum KSB3 points to enhanced environmental sensing as a trigger of wastewater bulking.</title>
        <authorList>
            <person name="Sekiguchi Y."/>
            <person name="Ohashi A."/>
            <person name="Parks D.H."/>
            <person name="Yamauchi T."/>
            <person name="Tyson G.W."/>
            <person name="Hugenholtz P."/>
        </authorList>
    </citation>
    <scope>NUCLEOTIDE SEQUENCE [LARGE SCALE GENOMIC DNA]</scope>
</reference>